<sequence>MSSNGTTKVKLPSFRELDVGLPDPLASHSPNVGNNVQNVPRQQPEHSHVQVASHSLPVLPISGRGAHTPHEAPVHLIPPPMALLQQVQLPQQPTPQHTPRQQSLPQLGSTVQLPSMGLNMALPGPPQQQQHMMAVQMPLQPQPQPQPLHMNVVQIPHIQQVSPPQHVPQPNITVLQHHQLAHQPLQVLHAHTLDHLVPKRKRPRRKAQEMVRLYACNYGTCKNSYGTLNHLNAHITFKKHGPKRKPEEFKQIRELYKLQKTSNSMDKSKVLDTLGLGDKTELPVFHQQRGYNGYGRHDHTLNKNELEKLSTN</sequence>
<dbReference type="InterPro" id="IPR013087">
    <property type="entry name" value="Znf_C2H2_type"/>
</dbReference>
<accession>A0A1E4S5S8</accession>
<feature type="compositionally biased region" description="Basic and acidic residues" evidence="1">
    <location>
        <begin position="295"/>
        <end position="312"/>
    </location>
</feature>
<dbReference type="InterPro" id="IPR039327">
    <property type="entry name" value="CON7-like"/>
</dbReference>
<dbReference type="PROSITE" id="PS00028">
    <property type="entry name" value="ZINC_FINGER_C2H2_1"/>
    <property type="match status" value="1"/>
</dbReference>
<evidence type="ECO:0000313" key="3">
    <source>
        <dbReference type="EMBL" id="ODV74869.1"/>
    </source>
</evidence>
<evidence type="ECO:0000313" key="4">
    <source>
        <dbReference type="Proteomes" id="UP000094389"/>
    </source>
</evidence>
<dbReference type="AlphaFoldDB" id="A0A1E4S5S8"/>
<dbReference type="EMBL" id="KV453927">
    <property type="protein sequence ID" value="ODV74869.1"/>
    <property type="molecule type" value="Genomic_DNA"/>
</dbReference>
<dbReference type="STRING" id="983966.A0A1E4S5S8"/>
<evidence type="ECO:0000256" key="1">
    <source>
        <dbReference type="SAM" id="MobiDB-lite"/>
    </source>
</evidence>
<feature type="region of interest" description="Disordered" evidence="1">
    <location>
        <begin position="290"/>
        <end position="312"/>
    </location>
</feature>
<name>A0A1E4S5S8_CYBJN</name>
<gene>
    <name evidence="3" type="ORF">CYBJADRAFT_136853</name>
</gene>
<organism evidence="3 4">
    <name type="scientific">Cyberlindnera jadinii (strain ATCC 18201 / CBS 1600 / BCRC 20928 / JCM 3617 / NBRC 0987 / NRRL Y-1542)</name>
    <name type="common">Torula yeast</name>
    <name type="synonym">Candida utilis</name>
    <dbReference type="NCBI Taxonomy" id="983966"/>
    <lineage>
        <taxon>Eukaryota</taxon>
        <taxon>Fungi</taxon>
        <taxon>Dikarya</taxon>
        <taxon>Ascomycota</taxon>
        <taxon>Saccharomycotina</taxon>
        <taxon>Saccharomycetes</taxon>
        <taxon>Phaffomycetales</taxon>
        <taxon>Phaffomycetaceae</taxon>
        <taxon>Cyberlindnera</taxon>
    </lineage>
</organism>
<dbReference type="OrthoDB" id="1939603at2759"/>
<proteinExistence type="predicted"/>
<dbReference type="PANTHER" id="PTHR36167">
    <property type="entry name" value="C2H2 FINGER DOMAIN TRANSCRIPTION FACTOR (EUROFUNG)-RELATED"/>
    <property type="match status" value="1"/>
</dbReference>
<dbReference type="PANTHER" id="PTHR36167:SF3">
    <property type="entry name" value="C2H2 FINGER DOMAIN TRANSCRIPTION FACTOR (EUROFUNG)-RELATED"/>
    <property type="match status" value="1"/>
</dbReference>
<protein>
    <recommendedName>
        <fullName evidence="2">C2H2-type domain-containing protein</fullName>
    </recommendedName>
</protein>
<dbReference type="GeneID" id="30987542"/>
<reference evidence="3 4" key="1">
    <citation type="journal article" date="2016" name="Proc. Natl. Acad. Sci. U.S.A.">
        <title>Comparative genomics of biotechnologically important yeasts.</title>
        <authorList>
            <person name="Riley R."/>
            <person name="Haridas S."/>
            <person name="Wolfe K.H."/>
            <person name="Lopes M.R."/>
            <person name="Hittinger C.T."/>
            <person name="Goeker M."/>
            <person name="Salamov A.A."/>
            <person name="Wisecaver J.H."/>
            <person name="Long T.M."/>
            <person name="Calvey C.H."/>
            <person name="Aerts A.L."/>
            <person name="Barry K.W."/>
            <person name="Choi C."/>
            <person name="Clum A."/>
            <person name="Coughlan A.Y."/>
            <person name="Deshpande S."/>
            <person name="Douglass A.P."/>
            <person name="Hanson S.J."/>
            <person name="Klenk H.-P."/>
            <person name="LaButti K.M."/>
            <person name="Lapidus A."/>
            <person name="Lindquist E.A."/>
            <person name="Lipzen A.M."/>
            <person name="Meier-Kolthoff J.P."/>
            <person name="Ohm R.A."/>
            <person name="Otillar R.P."/>
            <person name="Pangilinan J.L."/>
            <person name="Peng Y."/>
            <person name="Rokas A."/>
            <person name="Rosa C.A."/>
            <person name="Scheuner C."/>
            <person name="Sibirny A.A."/>
            <person name="Slot J.C."/>
            <person name="Stielow J.B."/>
            <person name="Sun H."/>
            <person name="Kurtzman C.P."/>
            <person name="Blackwell M."/>
            <person name="Grigoriev I.V."/>
            <person name="Jeffries T.W."/>
        </authorList>
    </citation>
    <scope>NUCLEOTIDE SEQUENCE [LARGE SCALE GENOMIC DNA]</scope>
    <source>
        <strain evidence="4">ATCC 18201 / CBS 1600 / BCRC 20928 / JCM 3617 / NBRC 0987 / NRRL Y-1542</strain>
    </source>
</reference>
<dbReference type="RefSeq" id="XP_020071908.1">
    <property type="nucleotide sequence ID" value="XM_020213146.1"/>
</dbReference>
<feature type="domain" description="C2H2-type" evidence="2">
    <location>
        <begin position="216"/>
        <end position="240"/>
    </location>
</feature>
<evidence type="ECO:0000259" key="2">
    <source>
        <dbReference type="PROSITE" id="PS00028"/>
    </source>
</evidence>
<dbReference type="GO" id="GO:0006355">
    <property type="term" value="P:regulation of DNA-templated transcription"/>
    <property type="evidence" value="ECO:0007669"/>
    <property type="project" value="InterPro"/>
</dbReference>
<keyword evidence="4" id="KW-1185">Reference proteome</keyword>
<dbReference type="Proteomes" id="UP000094389">
    <property type="component" value="Unassembled WGS sequence"/>
</dbReference>